<name>A0A081C5V5_VECG1</name>
<dbReference type="EMBL" id="DF820471">
    <property type="protein sequence ID" value="GAK59960.1"/>
    <property type="molecule type" value="Genomic_DNA"/>
</dbReference>
<dbReference type="HOGENOM" id="CLU_3305276_0_0_0"/>
<proteinExistence type="predicted"/>
<evidence type="ECO:0000313" key="1">
    <source>
        <dbReference type="EMBL" id="GAK59960.1"/>
    </source>
</evidence>
<organism evidence="1">
    <name type="scientific">Vecturithrix granuli</name>
    <dbReference type="NCBI Taxonomy" id="1499967"/>
    <lineage>
        <taxon>Bacteria</taxon>
        <taxon>Candidatus Moduliflexota</taxon>
        <taxon>Candidatus Vecturitrichia</taxon>
        <taxon>Candidatus Vecturitrichales</taxon>
        <taxon>Candidatus Vecturitrichaceae</taxon>
        <taxon>Candidatus Vecturithrix</taxon>
    </lineage>
</organism>
<accession>A0A081C5V5</accession>
<evidence type="ECO:0000313" key="2">
    <source>
        <dbReference type="Proteomes" id="UP000030661"/>
    </source>
</evidence>
<gene>
    <name evidence="1" type="ORF">U27_06946</name>
</gene>
<dbReference type="AlphaFoldDB" id="A0A081C5V5"/>
<sequence length="39" mass="4602">MLPSFPTLNTVLQIWKLCGNECWILIVIEWRLLLLCLSQ</sequence>
<keyword evidence="2" id="KW-1185">Reference proteome</keyword>
<reference evidence="1" key="1">
    <citation type="journal article" date="2015" name="PeerJ">
        <title>First genomic representation of candidate bacterial phylum KSB3 points to enhanced environmental sensing as a trigger of wastewater bulking.</title>
        <authorList>
            <person name="Sekiguchi Y."/>
            <person name="Ohashi A."/>
            <person name="Parks D.H."/>
            <person name="Yamauchi T."/>
            <person name="Tyson G.W."/>
            <person name="Hugenholtz P."/>
        </authorList>
    </citation>
    <scope>NUCLEOTIDE SEQUENCE [LARGE SCALE GENOMIC DNA]</scope>
</reference>
<protein>
    <submittedName>
        <fullName evidence="1">Uncharacterized protein</fullName>
    </submittedName>
</protein>
<dbReference type="Proteomes" id="UP000030661">
    <property type="component" value="Unassembled WGS sequence"/>
</dbReference>